<dbReference type="GO" id="GO:0019843">
    <property type="term" value="F:rRNA binding"/>
    <property type="evidence" value="ECO:0007669"/>
    <property type="project" value="UniProtKB-UniRule"/>
</dbReference>
<evidence type="ECO:0000256" key="5">
    <source>
        <dbReference type="ARBA" id="ARBA00022980"/>
    </source>
</evidence>
<evidence type="ECO:0000256" key="4">
    <source>
        <dbReference type="ARBA" id="ARBA00022884"/>
    </source>
</evidence>
<dbReference type="InterPro" id="IPR020798">
    <property type="entry name" value="Ribosomal_uL16_CS"/>
</dbReference>
<evidence type="ECO:0000256" key="2">
    <source>
        <dbReference type="ARBA" id="ARBA00022555"/>
    </source>
</evidence>
<dbReference type="PANTHER" id="PTHR12220:SF13">
    <property type="entry name" value="LARGE RIBOSOMAL SUBUNIT PROTEIN UL16M"/>
    <property type="match status" value="1"/>
</dbReference>
<evidence type="ECO:0000256" key="1">
    <source>
        <dbReference type="ARBA" id="ARBA00008931"/>
    </source>
</evidence>
<evidence type="ECO:0000256" key="9">
    <source>
        <dbReference type="RuleBase" id="RU004413"/>
    </source>
</evidence>
<comment type="subunit">
    <text evidence="8 10">Part of the 50S ribosomal subunit.</text>
</comment>
<dbReference type="PRINTS" id="PR00060">
    <property type="entry name" value="RIBOSOMALL16"/>
</dbReference>
<dbReference type="GO" id="GO:0003735">
    <property type="term" value="F:structural constituent of ribosome"/>
    <property type="evidence" value="ECO:0007669"/>
    <property type="project" value="InterPro"/>
</dbReference>
<reference evidence="11 12" key="1">
    <citation type="submission" date="2016-07" db="EMBL/GenBank/DDBJ databases">
        <title>Genome and transcriptome analysis of iron-reducing fermentative bacteria Anoxybacter fermentans.</title>
        <authorList>
            <person name="Zeng X."/>
            <person name="Shao Z."/>
        </authorList>
    </citation>
    <scope>NUCLEOTIDE SEQUENCE [LARGE SCALE GENOMIC DNA]</scope>
    <source>
        <strain evidence="11 12">DY22613</strain>
    </source>
</reference>
<dbReference type="FunFam" id="3.90.1170.10:FF:000001">
    <property type="entry name" value="50S ribosomal protein L16"/>
    <property type="match status" value="1"/>
</dbReference>
<dbReference type="InterPro" id="IPR036920">
    <property type="entry name" value="Ribosomal_uL16_sf"/>
</dbReference>
<keyword evidence="5 8" id="KW-0689">Ribosomal protein</keyword>
<organism evidence="11 12">
    <name type="scientific">Anoxybacter fermentans</name>
    <dbReference type="NCBI Taxonomy" id="1323375"/>
    <lineage>
        <taxon>Bacteria</taxon>
        <taxon>Bacillati</taxon>
        <taxon>Bacillota</taxon>
        <taxon>Clostridia</taxon>
        <taxon>Halanaerobiales</taxon>
        <taxon>Anoxybacter</taxon>
    </lineage>
</organism>
<keyword evidence="12" id="KW-1185">Reference proteome</keyword>
<dbReference type="Pfam" id="PF00252">
    <property type="entry name" value="Ribosomal_L16"/>
    <property type="match status" value="1"/>
</dbReference>
<proteinExistence type="inferred from homology"/>
<evidence type="ECO:0000256" key="6">
    <source>
        <dbReference type="ARBA" id="ARBA00023274"/>
    </source>
</evidence>
<evidence type="ECO:0000313" key="11">
    <source>
        <dbReference type="EMBL" id="AZR74725.1"/>
    </source>
</evidence>
<dbReference type="AlphaFoldDB" id="A0A3S9T2G7"/>
<accession>A0A3S9T2G7</accession>
<evidence type="ECO:0000256" key="7">
    <source>
        <dbReference type="ARBA" id="ARBA00035198"/>
    </source>
</evidence>
<dbReference type="RefSeq" id="WP_127018093.1">
    <property type="nucleotide sequence ID" value="NZ_CP016379.1"/>
</dbReference>
<dbReference type="OrthoDB" id="9802589at2"/>
<keyword evidence="3 8" id="KW-0699">rRNA-binding</keyword>
<dbReference type="EMBL" id="CP016379">
    <property type="protein sequence ID" value="AZR74725.1"/>
    <property type="molecule type" value="Genomic_DNA"/>
</dbReference>
<comment type="similarity">
    <text evidence="1 8 9">Belongs to the universal ribosomal protein uL16 family.</text>
</comment>
<dbReference type="InterPro" id="IPR016180">
    <property type="entry name" value="Ribosomal_uL16_dom"/>
</dbReference>
<dbReference type="SUPFAM" id="SSF54686">
    <property type="entry name" value="Ribosomal protein L16p/L10e"/>
    <property type="match status" value="1"/>
</dbReference>
<dbReference type="InterPro" id="IPR047873">
    <property type="entry name" value="Ribosomal_uL16"/>
</dbReference>
<dbReference type="PROSITE" id="PS00701">
    <property type="entry name" value="RIBOSOMAL_L16_2"/>
    <property type="match status" value="1"/>
</dbReference>
<dbReference type="PROSITE" id="PS00586">
    <property type="entry name" value="RIBOSOMAL_L16_1"/>
    <property type="match status" value="1"/>
</dbReference>
<dbReference type="CDD" id="cd01433">
    <property type="entry name" value="Ribosomal_L16_L10e"/>
    <property type="match status" value="1"/>
</dbReference>
<dbReference type="Gene3D" id="3.90.1170.10">
    <property type="entry name" value="Ribosomal protein L10e/L16"/>
    <property type="match status" value="1"/>
</dbReference>
<dbReference type="GO" id="GO:0006412">
    <property type="term" value="P:translation"/>
    <property type="evidence" value="ECO:0007669"/>
    <property type="project" value="UniProtKB-UniRule"/>
</dbReference>
<keyword evidence="4 8" id="KW-0694">RNA-binding</keyword>
<keyword evidence="6 8" id="KW-0687">Ribonucleoprotein</keyword>
<name>A0A3S9T2G7_9FIRM</name>
<dbReference type="InterPro" id="IPR000114">
    <property type="entry name" value="Ribosomal_uL16_bact-type"/>
</dbReference>
<evidence type="ECO:0000256" key="8">
    <source>
        <dbReference type="HAMAP-Rule" id="MF_01342"/>
    </source>
</evidence>
<dbReference type="KEGG" id="aft:BBF96_15905"/>
<evidence type="ECO:0000256" key="3">
    <source>
        <dbReference type="ARBA" id="ARBA00022730"/>
    </source>
</evidence>
<dbReference type="HAMAP" id="MF_01342">
    <property type="entry name" value="Ribosomal_uL16"/>
    <property type="match status" value="1"/>
</dbReference>
<keyword evidence="2 8" id="KW-0820">tRNA-binding</keyword>
<dbReference type="Proteomes" id="UP000267250">
    <property type="component" value="Chromosome"/>
</dbReference>
<dbReference type="GO" id="GO:0022625">
    <property type="term" value="C:cytosolic large ribosomal subunit"/>
    <property type="evidence" value="ECO:0007669"/>
    <property type="project" value="TreeGrafter"/>
</dbReference>
<evidence type="ECO:0000313" key="12">
    <source>
        <dbReference type="Proteomes" id="UP000267250"/>
    </source>
</evidence>
<dbReference type="GO" id="GO:0000049">
    <property type="term" value="F:tRNA binding"/>
    <property type="evidence" value="ECO:0007669"/>
    <property type="project" value="UniProtKB-KW"/>
</dbReference>
<evidence type="ECO:0000256" key="10">
    <source>
        <dbReference type="RuleBase" id="RU004414"/>
    </source>
</evidence>
<gene>
    <name evidence="8" type="primary">rplP</name>
    <name evidence="11" type="ORF">BBF96_15905</name>
</gene>
<sequence>MLIPKRVKYRKQQRGRLKGRAKRGTTLDYGDYGLMALEPAWITNRQIEAARVAMTRFIKRGGKVWIKIFPDKPVTAKPAETRMGSGKGAPEYWVAVVKPGRIMFELAGISEDVAREAMRLASHKLPIKTKFVTRREMDGEANES</sequence>
<dbReference type="PANTHER" id="PTHR12220">
    <property type="entry name" value="50S/60S RIBOSOMAL PROTEIN L16"/>
    <property type="match status" value="1"/>
</dbReference>
<protein>
    <recommendedName>
        <fullName evidence="7 8">Large ribosomal subunit protein uL16</fullName>
    </recommendedName>
</protein>
<dbReference type="NCBIfam" id="TIGR01164">
    <property type="entry name" value="rplP_bact"/>
    <property type="match status" value="1"/>
</dbReference>
<comment type="function">
    <text evidence="8 10">Binds 23S rRNA and is also seen to make contacts with the A and possibly P site tRNAs.</text>
</comment>